<feature type="domain" description="Glycosyl transferase CAP10" evidence="2">
    <location>
        <begin position="183"/>
        <end position="431"/>
    </location>
</feature>
<organism evidence="3 4">
    <name type="scientific">Vigna unguiculata</name>
    <name type="common">Cowpea</name>
    <dbReference type="NCBI Taxonomy" id="3917"/>
    <lineage>
        <taxon>Eukaryota</taxon>
        <taxon>Viridiplantae</taxon>
        <taxon>Streptophyta</taxon>
        <taxon>Embryophyta</taxon>
        <taxon>Tracheophyta</taxon>
        <taxon>Spermatophyta</taxon>
        <taxon>Magnoliopsida</taxon>
        <taxon>eudicotyledons</taxon>
        <taxon>Gunneridae</taxon>
        <taxon>Pentapetalae</taxon>
        <taxon>rosids</taxon>
        <taxon>fabids</taxon>
        <taxon>Fabales</taxon>
        <taxon>Fabaceae</taxon>
        <taxon>Papilionoideae</taxon>
        <taxon>50 kb inversion clade</taxon>
        <taxon>NPAAA clade</taxon>
        <taxon>indigoferoid/millettioid clade</taxon>
        <taxon>Phaseoleae</taxon>
        <taxon>Vigna</taxon>
    </lineage>
</organism>
<keyword evidence="4" id="KW-1185">Reference proteome</keyword>
<dbReference type="Pfam" id="PF07287">
    <property type="entry name" value="AtuA"/>
    <property type="match status" value="1"/>
</dbReference>
<dbReference type="SMART" id="SM00672">
    <property type="entry name" value="CAP10"/>
    <property type="match status" value="1"/>
</dbReference>
<dbReference type="InterPro" id="IPR056362">
    <property type="entry name" value="AtuA-like_ferredoxin_dom"/>
</dbReference>
<dbReference type="EMBL" id="CP039352">
    <property type="protein sequence ID" value="QCE02768.1"/>
    <property type="molecule type" value="Genomic_DNA"/>
</dbReference>
<dbReference type="PANTHER" id="PTHR47472:SF1">
    <property type="entry name" value="DUF1446-DOMAIN-CONTAINING PROTEIN"/>
    <property type="match status" value="1"/>
</dbReference>
<accession>A0A4D6MP20</accession>
<evidence type="ECO:0000313" key="4">
    <source>
        <dbReference type="Proteomes" id="UP000501690"/>
    </source>
</evidence>
<evidence type="ECO:0000313" key="3">
    <source>
        <dbReference type="EMBL" id="QCE02768.1"/>
    </source>
</evidence>
<dbReference type="InterPro" id="IPR006598">
    <property type="entry name" value="CAP10"/>
</dbReference>
<dbReference type="InterPro" id="IPR010839">
    <property type="entry name" value="AtuA_N"/>
</dbReference>
<gene>
    <name evidence="3" type="ORF">DEO72_LG8g783</name>
</gene>
<keyword evidence="3" id="KW-0808">Transferase</keyword>
<evidence type="ECO:0000256" key="1">
    <source>
        <dbReference type="SAM" id="Phobius"/>
    </source>
</evidence>
<keyword evidence="1" id="KW-0472">Membrane</keyword>
<dbReference type="Proteomes" id="UP000501690">
    <property type="component" value="Linkage Group LG8"/>
</dbReference>
<proteinExistence type="predicted"/>
<name>A0A4D6MP20_VIGUN</name>
<dbReference type="AlphaFoldDB" id="A0A4D6MP20"/>
<evidence type="ECO:0000259" key="2">
    <source>
        <dbReference type="SMART" id="SM00672"/>
    </source>
</evidence>
<reference evidence="3 4" key="1">
    <citation type="submission" date="2019-04" db="EMBL/GenBank/DDBJ databases">
        <title>An improved genome assembly and genetic linkage map for asparagus bean, Vigna unguiculata ssp. sesquipedialis.</title>
        <authorList>
            <person name="Xia Q."/>
            <person name="Zhang R."/>
            <person name="Dong Y."/>
        </authorList>
    </citation>
    <scope>NUCLEOTIDE SEQUENCE [LARGE SCALE GENOMIC DNA]</scope>
    <source>
        <tissue evidence="3">Leaf</tissue>
    </source>
</reference>
<keyword evidence="1" id="KW-1133">Transmembrane helix</keyword>
<dbReference type="PANTHER" id="PTHR47472">
    <property type="entry name" value="PROPIONYL-COA CARBOXYLASE"/>
    <property type="match status" value="1"/>
</dbReference>
<feature type="transmembrane region" description="Helical" evidence="1">
    <location>
        <begin position="32"/>
        <end position="52"/>
    </location>
</feature>
<keyword evidence="1" id="KW-0812">Transmembrane</keyword>
<dbReference type="Pfam" id="PF23544">
    <property type="entry name" value="AtuA_ferredoxin"/>
    <property type="match status" value="1"/>
</dbReference>
<sequence>MEKDNEAYLKLFWGRSSNQKMSLLSKKGKSRTMVFVMVFFAATFLAFTVWNITSTFSPGASILMKKKPSPVPIPKAQEQEFPLRCTPPHVPQECPRDYPRSHKPTGPARTCPSYFKWIHEDLKAWRERGITREMVEGARRTAHMRVVIVDGRVYVEKYKKSIQTRDAFTLWGIMQLLRVYPGKIPDLELLFDCDDRPVIPKGRFEGPNAATPPLFRYCSDQWSFDIVFPDWSFWGWAEINIKPWKYVLEDIKNGNKKTKWKERVPYAYWKGNPNVTPTRKNLMTCNLTDKDDWNTRLYIQDWDQESQQGFKQSNLGDQCTHRYKIYVEGWAWSVSEKYILACDSTNLYVRSRFHDFFIRGMVPLEHYWPIRDNTKCSSLKFAVEWGNNHTDKAQAMGEAASKFIHEDMDMDHVYDYMFHLLNEYAKLLKFKPVIPPKAVEYCPETMACALNGTERRFMEDSMVKFPSHSNPCTIPPPYDATSLQQFLDRKANSTRQVINCVDFALQRSNPQRRRDKVYIGCGAGFGGDRPSAALKLLQRVQELNYLVLECLAERTLVDRYQIMMSGGDGYDSQISNWMRVLLPLALERGTCIITNMGAMDPLGAQHKVLEIADSLGLSVSVAVAHEVSVTNIGSGFSPAKSYFMDGGISTYLGAAPIVRCLEKYQPNVIITSRIADAALFLAPMVYELGWNWDELDHLAQGSLAGHLLECGCQLTGGYFMHPGDQYRDMSFQQLLDLSLPFAEICFDGQVSVAKAEGSGGVLNFSTCAEQLLYEVGDPEAYVTPDVVINFQDVSFSTLSSSRVLCLGAKPSTVSVPDKLLQLVPQDCGWKGWGEISYGGYECVKRAKAAEYLVRSWMEEIYPGLNHRILSYIIGFDSLKATSSNGNERSQRTSEDIRLRMDGLFEQKEQALQFTREFIALYTNGPAGGGGISTGYKKENLLEKHLVKREEVFWRTGVKRNTVSESNKVVNPEHNLRHTLTVAAKLQAEIDKSSSEFAFLGSSCSNSPAPSGQKIPLYKVAHSRAGDKGNDINFSLIPHFPPDYKRLKQIITSQWVKSVVSHLLDLSLSSDQDARNQTDKRINENVTVEIYEVKGIQSLNIVVRNILDGGVNCSRRIDRHGKTISDLILCQQVVLPP</sequence>
<protein>
    <submittedName>
        <fullName evidence="3">Protein glucosyltransferase</fullName>
    </submittedName>
</protein>
<dbReference type="GO" id="GO:0016740">
    <property type="term" value="F:transferase activity"/>
    <property type="evidence" value="ECO:0007669"/>
    <property type="project" value="UniProtKB-KW"/>
</dbReference>
<dbReference type="Pfam" id="PF05686">
    <property type="entry name" value="Glyco_transf_90"/>
    <property type="match status" value="1"/>
</dbReference>